<reference evidence="8" key="1">
    <citation type="journal article" date="2023" name="Nat. Commun.">
        <title>Diploid and tetraploid genomes of Acorus and the evolution of monocots.</title>
        <authorList>
            <person name="Ma L."/>
            <person name="Liu K.W."/>
            <person name="Li Z."/>
            <person name="Hsiao Y.Y."/>
            <person name="Qi Y."/>
            <person name="Fu T."/>
            <person name="Tang G.D."/>
            <person name="Zhang D."/>
            <person name="Sun W.H."/>
            <person name="Liu D.K."/>
            <person name="Li Y."/>
            <person name="Chen G.Z."/>
            <person name="Liu X.D."/>
            <person name="Liao X.Y."/>
            <person name="Jiang Y.T."/>
            <person name="Yu X."/>
            <person name="Hao Y."/>
            <person name="Huang J."/>
            <person name="Zhao X.W."/>
            <person name="Ke S."/>
            <person name="Chen Y.Y."/>
            <person name="Wu W.L."/>
            <person name="Hsu J.L."/>
            <person name="Lin Y.F."/>
            <person name="Huang M.D."/>
            <person name="Li C.Y."/>
            <person name="Huang L."/>
            <person name="Wang Z.W."/>
            <person name="Zhao X."/>
            <person name="Zhong W.Y."/>
            <person name="Peng D.H."/>
            <person name="Ahmad S."/>
            <person name="Lan S."/>
            <person name="Zhang J.S."/>
            <person name="Tsai W.C."/>
            <person name="Van de Peer Y."/>
            <person name="Liu Z.J."/>
        </authorList>
    </citation>
    <scope>NUCLEOTIDE SEQUENCE</scope>
    <source>
        <strain evidence="8">SCP</strain>
    </source>
</reference>
<feature type="transmembrane region" description="Helical" evidence="6">
    <location>
        <begin position="302"/>
        <end position="322"/>
    </location>
</feature>
<reference evidence="8" key="2">
    <citation type="submission" date="2023-06" db="EMBL/GenBank/DDBJ databases">
        <authorList>
            <person name="Ma L."/>
            <person name="Liu K.-W."/>
            <person name="Li Z."/>
            <person name="Hsiao Y.-Y."/>
            <person name="Qi Y."/>
            <person name="Fu T."/>
            <person name="Tang G."/>
            <person name="Zhang D."/>
            <person name="Sun W.-H."/>
            <person name="Liu D.-K."/>
            <person name="Li Y."/>
            <person name="Chen G.-Z."/>
            <person name="Liu X.-D."/>
            <person name="Liao X.-Y."/>
            <person name="Jiang Y.-T."/>
            <person name="Yu X."/>
            <person name="Hao Y."/>
            <person name="Huang J."/>
            <person name="Zhao X.-W."/>
            <person name="Ke S."/>
            <person name="Chen Y.-Y."/>
            <person name="Wu W.-L."/>
            <person name="Hsu J.-L."/>
            <person name="Lin Y.-F."/>
            <person name="Huang M.-D."/>
            <person name="Li C.-Y."/>
            <person name="Huang L."/>
            <person name="Wang Z.-W."/>
            <person name="Zhao X."/>
            <person name="Zhong W.-Y."/>
            <person name="Peng D.-H."/>
            <person name="Ahmad S."/>
            <person name="Lan S."/>
            <person name="Zhang J.-S."/>
            <person name="Tsai W.-C."/>
            <person name="Van De Peer Y."/>
            <person name="Liu Z.-J."/>
        </authorList>
    </citation>
    <scope>NUCLEOTIDE SEQUENCE</scope>
    <source>
        <strain evidence="8">SCP</strain>
        <tissue evidence="8">Leaves</tissue>
    </source>
</reference>
<feature type="transmembrane region" description="Helical" evidence="6">
    <location>
        <begin position="145"/>
        <end position="165"/>
    </location>
</feature>
<comment type="similarity">
    <text evidence="2 6">Belongs to the drug/metabolite transporter (DMT) superfamily. Plant drug/metabolite exporter (P-DME) (TC 2.A.7.4) family.</text>
</comment>
<feature type="transmembrane region" description="Helical" evidence="6">
    <location>
        <begin position="197"/>
        <end position="217"/>
    </location>
</feature>
<feature type="domain" description="EamA" evidence="7">
    <location>
        <begin position="26"/>
        <end position="163"/>
    </location>
</feature>
<name>A0AAV9BTW9_ACOGR</name>
<keyword evidence="4 6" id="KW-1133">Transmembrane helix</keyword>
<evidence type="ECO:0000313" key="8">
    <source>
        <dbReference type="EMBL" id="KAK1279319.1"/>
    </source>
</evidence>
<organism evidence="8 9">
    <name type="scientific">Acorus gramineus</name>
    <name type="common">Dwarf sweet flag</name>
    <dbReference type="NCBI Taxonomy" id="55184"/>
    <lineage>
        <taxon>Eukaryota</taxon>
        <taxon>Viridiplantae</taxon>
        <taxon>Streptophyta</taxon>
        <taxon>Embryophyta</taxon>
        <taxon>Tracheophyta</taxon>
        <taxon>Spermatophyta</taxon>
        <taxon>Magnoliopsida</taxon>
        <taxon>Liliopsida</taxon>
        <taxon>Acoraceae</taxon>
        <taxon>Acorus</taxon>
    </lineage>
</organism>
<dbReference type="Proteomes" id="UP001179952">
    <property type="component" value="Unassembled WGS sequence"/>
</dbReference>
<sequence>MLENQGGRESSSPRAGWTTVKPYLAMVFLQFGFAGMSIIAMAALKDGMSPSTFVVYRHAIATLAISPFAFACKRNSRPKMTLSIFLKIMALGFLEPVLDQNLFYTGMKHTSATFTAAMGNVLPAVTFIMACIFRLERVNMTEVRSVAKVAGTIVSVAGAMVMTLYHGPVLHMPWIRGEHHHVTSDGGLGDDVIKGSIMLFVACSCWAGFVILQAFTLREYPVEITVAALICAAGAAQGSIAAVLMNPGNRAIWSIKLDKKLLAMAYAGVVLKERGPVFVTAFSPLGMIIVTVLGSIVLEEDFYLGMLIGAIVIVSGLYLVVWGKSKDVEHLKCHEEQ</sequence>
<evidence type="ECO:0000256" key="4">
    <source>
        <dbReference type="ARBA" id="ARBA00022989"/>
    </source>
</evidence>
<dbReference type="GO" id="GO:0016020">
    <property type="term" value="C:membrane"/>
    <property type="evidence" value="ECO:0007669"/>
    <property type="project" value="UniProtKB-SubCell"/>
</dbReference>
<dbReference type="EMBL" id="JAUJYN010000001">
    <property type="protein sequence ID" value="KAK1279319.1"/>
    <property type="molecule type" value="Genomic_DNA"/>
</dbReference>
<dbReference type="InterPro" id="IPR037185">
    <property type="entry name" value="EmrE-like"/>
</dbReference>
<feature type="transmembrane region" description="Helical" evidence="6">
    <location>
        <begin position="23"/>
        <end position="43"/>
    </location>
</feature>
<evidence type="ECO:0000256" key="1">
    <source>
        <dbReference type="ARBA" id="ARBA00004141"/>
    </source>
</evidence>
<protein>
    <recommendedName>
        <fullName evidence="6">WAT1-related protein</fullName>
    </recommendedName>
</protein>
<gene>
    <name evidence="8" type="ORF">QJS04_geneDACA020699</name>
</gene>
<evidence type="ECO:0000256" key="2">
    <source>
        <dbReference type="ARBA" id="ARBA00007635"/>
    </source>
</evidence>
<evidence type="ECO:0000313" key="9">
    <source>
        <dbReference type="Proteomes" id="UP001179952"/>
    </source>
</evidence>
<feature type="transmembrane region" description="Helical" evidence="6">
    <location>
        <begin position="55"/>
        <end position="72"/>
    </location>
</feature>
<feature type="transmembrane region" description="Helical" evidence="6">
    <location>
        <begin position="110"/>
        <end position="133"/>
    </location>
</feature>
<feature type="transmembrane region" description="Helical" evidence="6">
    <location>
        <begin position="277"/>
        <end position="296"/>
    </location>
</feature>
<dbReference type="Pfam" id="PF00892">
    <property type="entry name" value="EamA"/>
    <property type="match status" value="1"/>
</dbReference>
<feature type="transmembrane region" description="Helical" evidence="6">
    <location>
        <begin position="224"/>
        <end position="245"/>
    </location>
</feature>
<keyword evidence="5 6" id="KW-0472">Membrane</keyword>
<feature type="transmembrane region" description="Helical" evidence="6">
    <location>
        <begin position="84"/>
        <end position="104"/>
    </location>
</feature>
<dbReference type="PANTHER" id="PTHR31218">
    <property type="entry name" value="WAT1-RELATED PROTEIN"/>
    <property type="match status" value="1"/>
</dbReference>
<evidence type="ECO:0000256" key="3">
    <source>
        <dbReference type="ARBA" id="ARBA00022692"/>
    </source>
</evidence>
<keyword evidence="9" id="KW-1185">Reference proteome</keyword>
<comment type="subcellular location">
    <subcellularLocation>
        <location evidence="1 6">Membrane</location>
        <topology evidence="1 6">Multi-pass membrane protein</topology>
    </subcellularLocation>
</comment>
<keyword evidence="3 6" id="KW-0812">Transmembrane</keyword>
<dbReference type="SUPFAM" id="SSF103481">
    <property type="entry name" value="Multidrug resistance efflux transporter EmrE"/>
    <property type="match status" value="2"/>
</dbReference>
<comment type="caution">
    <text evidence="8">The sequence shown here is derived from an EMBL/GenBank/DDBJ whole genome shotgun (WGS) entry which is preliminary data.</text>
</comment>
<evidence type="ECO:0000256" key="6">
    <source>
        <dbReference type="RuleBase" id="RU363077"/>
    </source>
</evidence>
<dbReference type="InterPro" id="IPR000620">
    <property type="entry name" value="EamA_dom"/>
</dbReference>
<dbReference type="GO" id="GO:0022857">
    <property type="term" value="F:transmembrane transporter activity"/>
    <property type="evidence" value="ECO:0007669"/>
    <property type="project" value="InterPro"/>
</dbReference>
<accession>A0AAV9BTW9</accession>
<evidence type="ECO:0000259" key="7">
    <source>
        <dbReference type="Pfam" id="PF00892"/>
    </source>
</evidence>
<proteinExistence type="inferred from homology"/>
<evidence type="ECO:0000256" key="5">
    <source>
        <dbReference type="ARBA" id="ARBA00023136"/>
    </source>
</evidence>
<dbReference type="InterPro" id="IPR030184">
    <property type="entry name" value="WAT1-related"/>
</dbReference>
<dbReference type="AlphaFoldDB" id="A0AAV9BTW9"/>